<evidence type="ECO:0000313" key="2">
    <source>
        <dbReference type="Proteomes" id="UP000016560"/>
    </source>
</evidence>
<accession>U3AWL8</accession>
<name>U3AWL8_AQUA1</name>
<dbReference type="EMBL" id="BATI01000009">
    <property type="protein sequence ID" value="GAD62049.1"/>
    <property type="molecule type" value="Genomic_DNA"/>
</dbReference>
<comment type="caution">
    <text evidence="1">The sequence shown here is derived from an EMBL/GenBank/DDBJ whole genome shotgun (WGS) entry which is preliminary data.</text>
</comment>
<proteinExistence type="predicted"/>
<keyword evidence="2" id="KW-1185">Reference proteome</keyword>
<dbReference type="Proteomes" id="UP000016560">
    <property type="component" value="Unassembled WGS sequence"/>
</dbReference>
<evidence type="ECO:0000313" key="1">
    <source>
        <dbReference type="EMBL" id="GAD62049.1"/>
    </source>
</evidence>
<organism evidence="1 2">
    <name type="scientific">Aquipseudomonas alcaligenes (strain ATCC 14909 / DSM 50342 / CCUG 1425 / JCM 20561 / NBRC 14159 / NCIMB 9945 / NCTC 10367 / 1577)</name>
    <name type="common">Pseudomonas alcaligenes</name>
    <dbReference type="NCBI Taxonomy" id="1215092"/>
    <lineage>
        <taxon>Bacteria</taxon>
        <taxon>Pseudomonadati</taxon>
        <taxon>Pseudomonadota</taxon>
        <taxon>Gammaproteobacteria</taxon>
        <taxon>Pseudomonadales</taxon>
        <taxon>Pseudomonadaceae</taxon>
        <taxon>Aquipseudomonas</taxon>
    </lineage>
</organism>
<sequence length="63" mass="6635">MSNLKSYLGGGAFVLLVLGFGISMGSKCSDGTMFNTYLAVGLAFEISGADICDHRSALLHYGR</sequence>
<dbReference type="AlphaFoldDB" id="U3AWL8"/>
<reference evidence="1" key="1">
    <citation type="submission" date="2024-09" db="EMBL/GenBank/DDBJ databases">
        <title>Whole genome shotgun sequence of Pseudomonas alcaligenes NBRC 14159.</title>
        <authorList>
            <person name="Yoshida I."/>
            <person name="Hosoyama A."/>
            <person name="Tsuchikane K."/>
            <person name="Noguchi M."/>
            <person name="Hirakata S."/>
            <person name="Ando Y."/>
            <person name="Ohji S."/>
            <person name="Yamazoe A."/>
            <person name="Yamazaki S."/>
            <person name="Fujita N."/>
        </authorList>
    </citation>
    <scope>NUCLEOTIDE SEQUENCE</scope>
    <source>
        <strain evidence="1">NBRC 14159</strain>
    </source>
</reference>
<gene>
    <name evidence="1" type="ORF">PA6_009_00550</name>
</gene>
<protein>
    <submittedName>
        <fullName evidence="1">Uncharacterized protein</fullName>
    </submittedName>
</protein>
<dbReference type="RefSeq" id="WP_021700139.1">
    <property type="nucleotide sequence ID" value="NZ_BATI01000009.1"/>
</dbReference>